<accession>A0A162MLS3</accession>
<gene>
    <name evidence="2" type="ORF">ISF_04589</name>
</gene>
<dbReference type="GeneID" id="30020881"/>
<feature type="domain" description="N-acetyltransferase" evidence="1">
    <location>
        <begin position="63"/>
        <end position="120"/>
    </location>
</feature>
<dbReference type="InterPro" id="IPR000182">
    <property type="entry name" value="GNAT_dom"/>
</dbReference>
<dbReference type="InterPro" id="IPR016181">
    <property type="entry name" value="Acyl_CoA_acyltransferase"/>
</dbReference>
<name>A0A162MLS3_CORFA</name>
<sequence>MSRNFCTEVFDRIQVTDDILKDAARLFTENYGIWGHHNGAVGKPGGRVKMTASRLRAECLPEGSQSSYARVIVNGTLAGHAFACRWRYDNRQVCWITQLVVHRDYRERRLATMLLLAHFDKVDEIFGIASSHPAACKTLAKAFGSTSDSVADLASVISTEPDLVLPQTALEYARQHARGVLAASPVRYIKNASLRGSLFDAGDTTGLKCGVDTSFFVDHAEPVAALARVKASGEWPLGDLPDGHEFLLLFDVAREKRHQCTHVCDKALA</sequence>
<keyword evidence="2" id="KW-0808">Transferase</keyword>
<evidence type="ECO:0000313" key="2">
    <source>
        <dbReference type="EMBL" id="OAA63880.1"/>
    </source>
</evidence>
<dbReference type="Pfam" id="PF00583">
    <property type="entry name" value="Acetyltransf_1"/>
    <property type="match status" value="1"/>
</dbReference>
<evidence type="ECO:0000313" key="3">
    <source>
        <dbReference type="Proteomes" id="UP000076744"/>
    </source>
</evidence>
<dbReference type="OrthoDB" id="2019666at2759"/>
<keyword evidence="3" id="KW-1185">Reference proteome</keyword>
<dbReference type="Proteomes" id="UP000076744">
    <property type="component" value="Unassembled WGS sequence"/>
</dbReference>
<dbReference type="Gene3D" id="3.40.630.30">
    <property type="match status" value="1"/>
</dbReference>
<proteinExistence type="predicted"/>
<protein>
    <submittedName>
        <fullName evidence="2">Acyl-CoA N-acyltransferase</fullName>
    </submittedName>
</protein>
<dbReference type="GO" id="GO:0016747">
    <property type="term" value="F:acyltransferase activity, transferring groups other than amino-acyl groups"/>
    <property type="evidence" value="ECO:0007669"/>
    <property type="project" value="InterPro"/>
</dbReference>
<comment type="caution">
    <text evidence="2">The sequence shown here is derived from an EMBL/GenBank/DDBJ whole genome shotgun (WGS) entry which is preliminary data.</text>
</comment>
<dbReference type="SUPFAM" id="SSF55729">
    <property type="entry name" value="Acyl-CoA N-acyltransferases (Nat)"/>
    <property type="match status" value="1"/>
</dbReference>
<organism evidence="2 3">
    <name type="scientific">Cordyceps fumosorosea (strain ARSEF 2679)</name>
    <name type="common">Isaria fumosorosea</name>
    <dbReference type="NCBI Taxonomy" id="1081104"/>
    <lineage>
        <taxon>Eukaryota</taxon>
        <taxon>Fungi</taxon>
        <taxon>Dikarya</taxon>
        <taxon>Ascomycota</taxon>
        <taxon>Pezizomycotina</taxon>
        <taxon>Sordariomycetes</taxon>
        <taxon>Hypocreomycetidae</taxon>
        <taxon>Hypocreales</taxon>
        <taxon>Cordycipitaceae</taxon>
        <taxon>Cordyceps</taxon>
    </lineage>
</organism>
<dbReference type="CDD" id="cd04301">
    <property type="entry name" value="NAT_SF"/>
    <property type="match status" value="1"/>
</dbReference>
<dbReference type="EMBL" id="AZHB01000010">
    <property type="protein sequence ID" value="OAA63880.1"/>
    <property type="molecule type" value="Genomic_DNA"/>
</dbReference>
<dbReference type="RefSeq" id="XP_018704529.1">
    <property type="nucleotide sequence ID" value="XM_018848195.1"/>
</dbReference>
<reference evidence="2 3" key="1">
    <citation type="journal article" date="2016" name="Genome Biol. Evol.">
        <title>Divergent and convergent evolution of fungal pathogenicity.</title>
        <authorList>
            <person name="Shang Y."/>
            <person name="Xiao G."/>
            <person name="Zheng P."/>
            <person name="Cen K."/>
            <person name="Zhan S."/>
            <person name="Wang C."/>
        </authorList>
    </citation>
    <scope>NUCLEOTIDE SEQUENCE [LARGE SCALE GENOMIC DNA]</scope>
    <source>
        <strain evidence="2 3">ARSEF 2679</strain>
    </source>
</reference>
<dbReference type="STRING" id="1081104.A0A162MLS3"/>
<evidence type="ECO:0000259" key="1">
    <source>
        <dbReference type="Pfam" id="PF00583"/>
    </source>
</evidence>
<dbReference type="AlphaFoldDB" id="A0A162MLS3"/>
<keyword evidence="2" id="KW-0012">Acyltransferase</keyword>